<dbReference type="STRING" id="1550566.SZ63_10430"/>
<evidence type="ECO:0000259" key="7">
    <source>
        <dbReference type="Pfam" id="PF00016"/>
    </source>
</evidence>
<comment type="catalytic activity">
    <reaction evidence="6">
        <text>D-ribulose 1,5-bisphosphate + O2 = 2-phosphoglycolate + (2R)-3-phosphoglycerate + 2 H(+)</text>
        <dbReference type="Rhea" id="RHEA:36631"/>
        <dbReference type="ChEBI" id="CHEBI:15378"/>
        <dbReference type="ChEBI" id="CHEBI:15379"/>
        <dbReference type="ChEBI" id="CHEBI:57870"/>
        <dbReference type="ChEBI" id="CHEBI:58033"/>
        <dbReference type="ChEBI" id="CHEBI:58272"/>
    </reaction>
</comment>
<comment type="subunit">
    <text evidence="6">Homodimer or homodecamer. In contrast to form I RuBisCO, the form III RuBisCO is composed solely of large subunits.</text>
</comment>
<dbReference type="Pfam" id="PF00016">
    <property type="entry name" value="RuBisCO_large"/>
    <property type="match status" value="1"/>
</dbReference>
<comment type="cofactor">
    <cofactor evidence="6">
        <name>Mg(2+)</name>
        <dbReference type="ChEBI" id="CHEBI:18420"/>
    </cofactor>
    <text evidence="6">Binds 1 Mg(2+) ion per subunit.</text>
</comment>
<dbReference type="SUPFAM" id="SSF51649">
    <property type="entry name" value="RuBisCo, C-terminal domain"/>
    <property type="match status" value="1"/>
</dbReference>
<comment type="caution">
    <text evidence="6">Lacks conserved residue(s) required for the propagation of feature annotation.</text>
</comment>
<name>A0A0H1QXZ5_9EURY</name>
<keyword evidence="4 6" id="KW-0456">Lyase</keyword>
<dbReference type="PATRIC" id="fig|1550566.3.peg.2274"/>
<keyword evidence="10" id="KW-1185">Reference proteome</keyword>
<dbReference type="EMBL" id="JXOJ01000006">
    <property type="protein sequence ID" value="KLK87476.1"/>
    <property type="molecule type" value="Genomic_DNA"/>
</dbReference>
<feature type="binding site" evidence="6">
    <location>
        <position position="180"/>
    </location>
    <ligand>
        <name>Mg(2+)</name>
        <dbReference type="ChEBI" id="CHEBI:18420"/>
    </ligand>
</feature>
<dbReference type="GO" id="GO:0000287">
    <property type="term" value="F:magnesium ion binding"/>
    <property type="evidence" value="ECO:0007669"/>
    <property type="project" value="UniProtKB-UniRule"/>
</dbReference>
<keyword evidence="1 6" id="KW-0479">Metal-binding</keyword>
<feature type="binding site" evidence="6">
    <location>
        <position position="181"/>
    </location>
    <ligand>
        <name>Mg(2+)</name>
        <dbReference type="ChEBI" id="CHEBI:18420"/>
    </ligand>
</feature>
<keyword evidence="5 6" id="KW-0120">Carbon dioxide fixation</keyword>
<dbReference type="PANTHER" id="PTHR42704">
    <property type="entry name" value="RIBULOSE BISPHOSPHATE CARBOXYLASE"/>
    <property type="match status" value="1"/>
</dbReference>
<sequence length="430" mass="47340">MAIDWYEEFVDLNHTPGPDELVALYYFEPAAGISKEEAVGRIASESSTGTWTTLFTLPPRMRDLQAKAFEIEGNYVKIAYPLALWEEGNAAQLLSGIAGNVFGMKALDRLRLVDASLPAEYLRHFKGPHFGMEGIRDMMKVRGRPLTGAVPKPKVGFTAEEHAEVGYETWMGGFDFVKDDENLTSQSFNRFEDRVRAMAKMRDKAEQETGETKSAFINITADTETMEKRAKMLADYGWNYAMIDVVVAGTAAVATLRDYCSDLGLAIHAHRAMHAAFDRDERHGITMQFLAKMMRLVGVSQIHTGTAVGKLVGTRAEAAVLADVLREKHTNAVDRMALDQDWGNIKSAFPVSSGGLHPGLVPDVLDIYGTELVLLVSGGIHGHPKGTRAGAEATMQAIEAWKDGETLEEKAKKATALSEALEKWGRYKPK</sequence>
<dbReference type="AlphaFoldDB" id="A0A0H1QXZ5"/>
<dbReference type="SUPFAM" id="SSF54966">
    <property type="entry name" value="RuBisCO, large subunit, small (N-terminal) domain"/>
    <property type="match status" value="1"/>
</dbReference>
<dbReference type="NCBIfam" id="TIGR03326">
    <property type="entry name" value="rubisco_III"/>
    <property type="match status" value="1"/>
</dbReference>
<dbReference type="GO" id="GO:0016984">
    <property type="term" value="F:ribulose-bisphosphate carboxylase activity"/>
    <property type="evidence" value="ECO:0007669"/>
    <property type="project" value="UniProtKB-UniRule"/>
</dbReference>
<dbReference type="PANTHER" id="PTHR42704:SF17">
    <property type="entry name" value="RIBULOSE BISPHOSPHATE CARBOXYLASE LARGE CHAIN"/>
    <property type="match status" value="1"/>
</dbReference>
<feature type="active site" description="Proton acceptor" evidence="6">
    <location>
        <position position="152"/>
    </location>
</feature>
<comment type="catalytic activity">
    <reaction evidence="6">
        <text>2 (2R)-3-phosphoglycerate + 2 H(+) = D-ribulose 1,5-bisphosphate + CO2 + H2O</text>
        <dbReference type="Rhea" id="RHEA:23124"/>
        <dbReference type="ChEBI" id="CHEBI:15377"/>
        <dbReference type="ChEBI" id="CHEBI:15378"/>
        <dbReference type="ChEBI" id="CHEBI:16526"/>
        <dbReference type="ChEBI" id="CHEBI:57870"/>
        <dbReference type="ChEBI" id="CHEBI:58272"/>
        <dbReference type="EC" id="4.1.1.39"/>
    </reaction>
</comment>
<evidence type="ECO:0000256" key="6">
    <source>
        <dbReference type="HAMAP-Rule" id="MF_01133"/>
    </source>
</evidence>
<dbReference type="OrthoDB" id="52787at2157"/>
<dbReference type="GO" id="GO:0015977">
    <property type="term" value="P:carbon fixation"/>
    <property type="evidence" value="ECO:0007669"/>
    <property type="project" value="UniProtKB-KW"/>
</dbReference>
<organism evidence="9 10">
    <name type="scientific">Methanoculleus sediminis</name>
    <dbReference type="NCBI Taxonomy" id="1550566"/>
    <lineage>
        <taxon>Archaea</taxon>
        <taxon>Methanobacteriati</taxon>
        <taxon>Methanobacteriota</taxon>
        <taxon>Stenosarchaea group</taxon>
        <taxon>Methanomicrobia</taxon>
        <taxon>Methanomicrobiales</taxon>
        <taxon>Methanomicrobiaceae</taxon>
        <taxon>Methanoculleus</taxon>
    </lineage>
</organism>
<dbReference type="GO" id="GO:0006196">
    <property type="term" value="P:AMP catabolic process"/>
    <property type="evidence" value="ECO:0007669"/>
    <property type="project" value="UniProtKB-UniRule"/>
</dbReference>
<feature type="modified residue" description="N6-carboxylysine" evidence="6">
    <location>
        <position position="178"/>
    </location>
</feature>
<dbReference type="PROSITE" id="PS00157">
    <property type="entry name" value="RUBISCO_LARGE"/>
    <property type="match status" value="1"/>
</dbReference>
<feature type="binding site" evidence="6">
    <location>
        <begin position="353"/>
        <end position="355"/>
    </location>
    <ligand>
        <name>substrate</name>
    </ligand>
</feature>
<feature type="binding site" evidence="6">
    <location>
        <position position="154"/>
    </location>
    <ligand>
        <name>substrate</name>
    </ligand>
</feature>
<dbReference type="InterPro" id="IPR036422">
    <property type="entry name" value="RuBisCO_lsu_N_sf"/>
</dbReference>
<reference evidence="9 10" key="1">
    <citation type="journal article" date="2015" name="Int. J. Syst. Evol. Microbiol.">
        <title>Methanoculleus sediminis sp. nov., a methanogen from sediments near a submarine mud volcano.</title>
        <authorList>
            <person name="Chen S.C."/>
            <person name="Chen M.F."/>
            <person name="Lai M.C."/>
            <person name="Weng C.Y."/>
            <person name="Wu S.Y."/>
            <person name="Lin S."/>
            <person name="Yang T.F."/>
            <person name="Chen P.C."/>
        </authorList>
    </citation>
    <scope>NUCLEOTIDE SEQUENCE [LARGE SCALE GENOMIC DNA]</scope>
    <source>
        <strain evidence="9 10">S3Fa</strain>
    </source>
</reference>
<comment type="miscellaneous">
    <text evidence="6">Because the Archaea possessing a type III RuBisCO are all anaerobic, it is most likely that only the carboxylase activity of RuBisCO, and not the competitive oxygenase activity (by which RuBP reacts with O(2) to form one molecule of 3-phosphoglycerate and one molecule of 2-phosphoglycolate), is biologically relevant in these strains.</text>
</comment>
<dbReference type="EC" id="4.1.1.39" evidence="6"/>
<dbReference type="InterPro" id="IPR017443">
    <property type="entry name" value="RuBisCO_lsu_fd_N"/>
</dbReference>
<evidence type="ECO:0000256" key="3">
    <source>
        <dbReference type="ARBA" id="ARBA00023002"/>
    </source>
</evidence>
<dbReference type="HAMAP" id="MF_01133">
    <property type="entry name" value="RuBisCO_L_type3"/>
    <property type="match status" value="1"/>
</dbReference>
<dbReference type="Proteomes" id="UP000035301">
    <property type="component" value="Unassembled WGS sequence"/>
</dbReference>
<dbReference type="InterPro" id="IPR017712">
    <property type="entry name" value="RuBisCO_III"/>
</dbReference>
<keyword evidence="2 6" id="KW-0460">Magnesium</keyword>
<protein>
    <recommendedName>
        <fullName evidence="6">Ribulose bisphosphate carboxylase</fullName>
        <shortName evidence="6">RuBisCO</shortName>
        <ecNumber evidence="6">4.1.1.39</ecNumber>
    </recommendedName>
</protein>
<accession>A0A0H1QXZ5</accession>
<dbReference type="SFLD" id="SFLDS00014">
    <property type="entry name" value="RuBisCO"/>
    <property type="match status" value="1"/>
</dbReference>
<dbReference type="InterPro" id="IPR036376">
    <property type="entry name" value="RuBisCO_lsu_C_sf"/>
</dbReference>
<feature type="binding site" evidence="6">
    <location>
        <position position="303"/>
    </location>
    <ligand>
        <name>substrate</name>
    </ligand>
</feature>
<feature type="binding site" description="via carbamate group" evidence="6">
    <location>
        <position position="178"/>
    </location>
    <ligand>
        <name>Mg(2+)</name>
        <dbReference type="ChEBI" id="CHEBI:18420"/>
    </ligand>
</feature>
<dbReference type="InterPro" id="IPR020878">
    <property type="entry name" value="RuBisCo_large_chain_AS"/>
</dbReference>
<dbReference type="GO" id="GO:0016491">
    <property type="term" value="F:oxidoreductase activity"/>
    <property type="evidence" value="ECO:0007669"/>
    <property type="project" value="UniProtKB-KW"/>
</dbReference>
<proteinExistence type="inferred from homology"/>
<evidence type="ECO:0000259" key="8">
    <source>
        <dbReference type="Pfam" id="PF02788"/>
    </source>
</evidence>
<evidence type="ECO:0000313" key="9">
    <source>
        <dbReference type="EMBL" id="KLK87476.1"/>
    </source>
</evidence>
<evidence type="ECO:0000256" key="5">
    <source>
        <dbReference type="ARBA" id="ARBA00023300"/>
    </source>
</evidence>
<dbReference type="Gene3D" id="3.30.70.150">
    <property type="entry name" value="RuBisCO large subunit, N-terminal domain"/>
    <property type="match status" value="1"/>
</dbReference>
<feature type="site" description="Transition state stabilizer" evidence="6">
    <location>
        <position position="310"/>
    </location>
</feature>
<dbReference type="SFLD" id="SFLDG00301">
    <property type="entry name" value="RuBisCO-like_proteins"/>
    <property type="match status" value="1"/>
</dbReference>
<evidence type="ECO:0000313" key="10">
    <source>
        <dbReference type="Proteomes" id="UP000035301"/>
    </source>
</evidence>
<evidence type="ECO:0000256" key="4">
    <source>
        <dbReference type="ARBA" id="ARBA00023239"/>
    </source>
</evidence>
<comment type="similarity">
    <text evidence="6">Belongs to the RuBisCO large chain family. Type III subfamily.</text>
</comment>
<gene>
    <name evidence="6" type="primary">rbcL</name>
    <name evidence="9" type="ORF">SZ63_10430</name>
</gene>
<comment type="caution">
    <text evidence="9">The sequence shown here is derived from an EMBL/GenBank/DDBJ whole genome shotgun (WGS) entry which is preliminary data.</text>
</comment>
<dbReference type="Gene3D" id="3.20.20.110">
    <property type="entry name" value="Ribulose bisphosphate carboxylase, large subunit, C-terminal domain"/>
    <property type="match status" value="1"/>
</dbReference>
<dbReference type="InterPro" id="IPR033966">
    <property type="entry name" value="RuBisCO"/>
</dbReference>
<evidence type="ECO:0000256" key="2">
    <source>
        <dbReference type="ARBA" id="ARBA00022842"/>
    </source>
</evidence>
<dbReference type="InterPro" id="IPR000685">
    <property type="entry name" value="RuBisCO_lsu_C"/>
</dbReference>
<feature type="domain" description="Ribulose bisphosphate carboxylase large subunit ferrodoxin-like N-terminal" evidence="8">
    <location>
        <begin position="8"/>
        <end position="121"/>
    </location>
</feature>
<feature type="domain" description="Ribulose bisphosphate carboxylase large subunit C-terminal" evidence="7">
    <location>
        <begin position="133"/>
        <end position="424"/>
    </location>
</feature>
<keyword evidence="3 6" id="KW-0560">Oxidoreductase</keyword>
<dbReference type="RefSeq" id="WP_048185123.1">
    <property type="nucleotide sequence ID" value="NZ_JXOJ01000006.1"/>
</dbReference>
<feature type="active site" description="Proton acceptor" evidence="6">
    <location>
        <position position="270"/>
    </location>
</feature>
<comment type="function">
    <text evidence="6">Catalyzes the addition of molecular CO(2) and H(2)O to ribulose 1,5-bisphosphate (RuBP), generating two molecules of 3-phosphoglycerate (3-PGA). Functions in an archaeal AMP degradation pathway, together with AMP phosphorylase and R15P isomerase.</text>
</comment>
<dbReference type="Pfam" id="PF02788">
    <property type="entry name" value="RuBisCO_large_N"/>
    <property type="match status" value="1"/>
</dbReference>
<dbReference type="NCBIfam" id="NF003252">
    <property type="entry name" value="PRK04208.1"/>
    <property type="match status" value="1"/>
</dbReference>
<feature type="binding site" evidence="6">
    <location>
        <position position="271"/>
    </location>
    <ligand>
        <name>substrate</name>
    </ligand>
</feature>
<evidence type="ECO:0000256" key="1">
    <source>
        <dbReference type="ARBA" id="ARBA00022723"/>
    </source>
</evidence>